<reference evidence="1" key="1">
    <citation type="submission" date="2020-05" db="EMBL/GenBank/DDBJ databases">
        <authorList>
            <person name="Chiriac C."/>
            <person name="Salcher M."/>
            <person name="Ghai R."/>
            <person name="Kavagutti S V."/>
        </authorList>
    </citation>
    <scope>NUCLEOTIDE SEQUENCE</scope>
</reference>
<dbReference type="AlphaFoldDB" id="A0A6J6NFX2"/>
<sequence length="130" mass="14478">MVQDVRERFWVRYSADGSVAQLYKLSYSGHFFQRWNKGEWVDASDRYERITQDAACDEVSAERANQIKDTFAEVQAAAIVADTVPDTVTDGFSALATSAIAMHEVFLGFVSAGFTEDQALKIITGLIRSE</sequence>
<protein>
    <submittedName>
        <fullName evidence="1">Unannotated protein</fullName>
    </submittedName>
</protein>
<name>A0A6J6NFX2_9ZZZZ</name>
<accession>A0A6J6NFX2</accession>
<organism evidence="1">
    <name type="scientific">freshwater metagenome</name>
    <dbReference type="NCBI Taxonomy" id="449393"/>
    <lineage>
        <taxon>unclassified sequences</taxon>
        <taxon>metagenomes</taxon>
        <taxon>ecological metagenomes</taxon>
    </lineage>
</organism>
<dbReference type="EMBL" id="CAEZXA010000152">
    <property type="protein sequence ID" value="CAB4683908.1"/>
    <property type="molecule type" value="Genomic_DNA"/>
</dbReference>
<evidence type="ECO:0000313" key="1">
    <source>
        <dbReference type="EMBL" id="CAB4683908.1"/>
    </source>
</evidence>
<gene>
    <name evidence="1" type="ORF">UFOPK2334_01352</name>
</gene>
<proteinExistence type="predicted"/>